<name>A0A9D1CY79_9FIRM</name>
<gene>
    <name evidence="2" type="ORF">IAB27_03820</name>
</gene>
<accession>A0A9D1CY79</accession>
<sequence>MSTDKKIELAVSIVKSVLENSAAGYDRRLEDAPKYIESIYKKIDELSKNSNKTPDSSNHSESIKVI</sequence>
<organism evidence="2 3">
    <name type="scientific">Candidatus Coprosoma intestinipullorum</name>
    <dbReference type="NCBI Taxonomy" id="2840752"/>
    <lineage>
        <taxon>Bacteria</taxon>
        <taxon>Bacillati</taxon>
        <taxon>Bacillota</taxon>
        <taxon>Bacillota incertae sedis</taxon>
        <taxon>Candidatus Coprosoma</taxon>
    </lineage>
</organism>
<evidence type="ECO:0000313" key="2">
    <source>
        <dbReference type="EMBL" id="HIQ90738.1"/>
    </source>
</evidence>
<evidence type="ECO:0000256" key="1">
    <source>
        <dbReference type="SAM" id="MobiDB-lite"/>
    </source>
</evidence>
<dbReference type="EMBL" id="DVFV01000069">
    <property type="protein sequence ID" value="HIQ90738.1"/>
    <property type="molecule type" value="Genomic_DNA"/>
</dbReference>
<reference evidence="2" key="2">
    <citation type="journal article" date="2021" name="PeerJ">
        <title>Extensive microbial diversity within the chicken gut microbiome revealed by metagenomics and culture.</title>
        <authorList>
            <person name="Gilroy R."/>
            <person name="Ravi A."/>
            <person name="Getino M."/>
            <person name="Pursley I."/>
            <person name="Horton D.L."/>
            <person name="Alikhan N.F."/>
            <person name="Baker D."/>
            <person name="Gharbi K."/>
            <person name="Hall N."/>
            <person name="Watson M."/>
            <person name="Adriaenssens E.M."/>
            <person name="Foster-Nyarko E."/>
            <person name="Jarju S."/>
            <person name="Secka A."/>
            <person name="Antonio M."/>
            <person name="Oren A."/>
            <person name="Chaudhuri R.R."/>
            <person name="La Ragione R."/>
            <person name="Hildebrand F."/>
            <person name="Pallen M.J."/>
        </authorList>
    </citation>
    <scope>NUCLEOTIDE SEQUENCE</scope>
    <source>
        <strain evidence="2">CHK147-3167</strain>
    </source>
</reference>
<reference evidence="2" key="1">
    <citation type="submission" date="2020-10" db="EMBL/GenBank/DDBJ databases">
        <authorList>
            <person name="Gilroy R."/>
        </authorList>
    </citation>
    <scope>NUCLEOTIDE SEQUENCE</scope>
    <source>
        <strain evidence="2">CHK147-3167</strain>
    </source>
</reference>
<proteinExistence type="predicted"/>
<dbReference type="Proteomes" id="UP000886786">
    <property type="component" value="Unassembled WGS sequence"/>
</dbReference>
<feature type="compositionally biased region" description="Polar residues" evidence="1">
    <location>
        <begin position="48"/>
        <end position="60"/>
    </location>
</feature>
<evidence type="ECO:0000313" key="3">
    <source>
        <dbReference type="Proteomes" id="UP000886786"/>
    </source>
</evidence>
<feature type="region of interest" description="Disordered" evidence="1">
    <location>
        <begin position="47"/>
        <end position="66"/>
    </location>
</feature>
<dbReference type="AlphaFoldDB" id="A0A9D1CY79"/>
<comment type="caution">
    <text evidence="2">The sequence shown here is derived from an EMBL/GenBank/DDBJ whole genome shotgun (WGS) entry which is preliminary data.</text>
</comment>
<protein>
    <submittedName>
        <fullName evidence="2">Uncharacterized protein</fullName>
    </submittedName>
</protein>